<dbReference type="InterPro" id="IPR020846">
    <property type="entry name" value="MFS_dom"/>
</dbReference>
<reference evidence="7 8" key="1">
    <citation type="submission" date="2019-10" db="EMBL/GenBank/DDBJ databases">
        <title>Assembly and Annotation for the nematode Trichostrongylus colubriformis.</title>
        <authorList>
            <person name="Martin J."/>
        </authorList>
    </citation>
    <scope>NUCLEOTIDE SEQUENCE [LARGE SCALE GENOMIC DNA]</scope>
    <source>
        <strain evidence="7">G859</strain>
        <tissue evidence="7">Whole worm</tissue>
    </source>
</reference>
<evidence type="ECO:0000259" key="6">
    <source>
        <dbReference type="PROSITE" id="PS50850"/>
    </source>
</evidence>
<feature type="domain" description="Major facilitator superfamily (MFS) profile" evidence="6">
    <location>
        <begin position="1"/>
        <end position="145"/>
    </location>
</feature>
<proteinExistence type="predicted"/>
<feature type="transmembrane region" description="Helical" evidence="5">
    <location>
        <begin position="120"/>
        <end position="141"/>
    </location>
</feature>
<dbReference type="AlphaFoldDB" id="A0AAN8GAS4"/>
<keyword evidence="2 5" id="KW-0812">Transmembrane</keyword>
<dbReference type="EMBL" id="WIXE01007092">
    <property type="protein sequence ID" value="KAK5980723.1"/>
    <property type="molecule type" value="Genomic_DNA"/>
</dbReference>
<feature type="transmembrane region" description="Helical" evidence="5">
    <location>
        <begin position="90"/>
        <end position="114"/>
    </location>
</feature>
<dbReference type="SUPFAM" id="SSF103473">
    <property type="entry name" value="MFS general substrate transporter"/>
    <property type="match status" value="1"/>
</dbReference>
<dbReference type="Proteomes" id="UP001331761">
    <property type="component" value="Unassembled WGS sequence"/>
</dbReference>
<evidence type="ECO:0000256" key="3">
    <source>
        <dbReference type="ARBA" id="ARBA00022989"/>
    </source>
</evidence>
<dbReference type="Gene3D" id="1.20.1250.20">
    <property type="entry name" value="MFS general substrate transporter like domains"/>
    <property type="match status" value="1"/>
</dbReference>
<evidence type="ECO:0000256" key="4">
    <source>
        <dbReference type="ARBA" id="ARBA00023136"/>
    </source>
</evidence>
<protein>
    <submittedName>
        <fullName evidence="7">MFS domain-containing protein</fullName>
    </submittedName>
</protein>
<comment type="subcellular location">
    <subcellularLocation>
        <location evidence="1">Membrane</location>
        <topology evidence="1">Multi-pass membrane protein</topology>
    </subcellularLocation>
</comment>
<keyword evidence="4 5" id="KW-0472">Membrane</keyword>
<dbReference type="PANTHER" id="PTHR23503">
    <property type="entry name" value="SOLUTE CARRIER FAMILY 2"/>
    <property type="match status" value="1"/>
</dbReference>
<keyword evidence="3 5" id="KW-1133">Transmembrane helix</keyword>
<feature type="transmembrane region" description="Helical" evidence="5">
    <location>
        <begin position="24"/>
        <end position="45"/>
    </location>
</feature>
<dbReference type="Pfam" id="PF00083">
    <property type="entry name" value="Sugar_tr"/>
    <property type="match status" value="1"/>
</dbReference>
<feature type="transmembrane region" description="Helical" evidence="5">
    <location>
        <begin position="57"/>
        <end position="78"/>
    </location>
</feature>
<dbReference type="GO" id="GO:0016020">
    <property type="term" value="C:membrane"/>
    <property type="evidence" value="ECO:0007669"/>
    <property type="project" value="UniProtKB-SubCell"/>
</dbReference>
<dbReference type="InterPro" id="IPR045263">
    <property type="entry name" value="GLUT"/>
</dbReference>
<name>A0AAN8GAS4_TRICO</name>
<dbReference type="InterPro" id="IPR036259">
    <property type="entry name" value="MFS_trans_sf"/>
</dbReference>
<dbReference type="InterPro" id="IPR005828">
    <property type="entry name" value="MFS_sugar_transport-like"/>
</dbReference>
<evidence type="ECO:0000256" key="1">
    <source>
        <dbReference type="ARBA" id="ARBA00004141"/>
    </source>
</evidence>
<accession>A0AAN8GAS4</accession>
<dbReference type="PROSITE" id="PS50850">
    <property type="entry name" value="MFS"/>
    <property type="match status" value="1"/>
</dbReference>
<gene>
    <name evidence="7" type="ORF">GCK32_017077</name>
</gene>
<sequence>MLFVSCISTVMGMVAVERYPRRHLLLSCGFANMSALSLFVLSAKLQNIWDLCKYGCIVAVVLHGVTYSFALGPISWFITAELVPLQFRALCQSLALSCNQAIAFVLCFITLPLYDKVGSLILLPLFVIPGLMAMFYLLCYLPETRSRSIDEVIQELKGGDKHSMELKPRSTQS</sequence>
<evidence type="ECO:0000313" key="8">
    <source>
        <dbReference type="Proteomes" id="UP001331761"/>
    </source>
</evidence>
<evidence type="ECO:0000256" key="5">
    <source>
        <dbReference type="SAM" id="Phobius"/>
    </source>
</evidence>
<keyword evidence="8" id="KW-1185">Reference proteome</keyword>
<comment type="caution">
    <text evidence="7">The sequence shown here is derived from an EMBL/GenBank/DDBJ whole genome shotgun (WGS) entry which is preliminary data.</text>
</comment>
<evidence type="ECO:0000313" key="7">
    <source>
        <dbReference type="EMBL" id="KAK5980723.1"/>
    </source>
</evidence>
<dbReference type="PANTHER" id="PTHR23503:SF108">
    <property type="entry name" value="MAJOR FACILITATOR SUPERFAMILY (MFS) PROFILE DOMAIN-CONTAINING PROTEIN"/>
    <property type="match status" value="1"/>
</dbReference>
<evidence type="ECO:0000256" key="2">
    <source>
        <dbReference type="ARBA" id="ARBA00022692"/>
    </source>
</evidence>
<organism evidence="7 8">
    <name type="scientific">Trichostrongylus colubriformis</name>
    <name type="common">Black scour worm</name>
    <dbReference type="NCBI Taxonomy" id="6319"/>
    <lineage>
        <taxon>Eukaryota</taxon>
        <taxon>Metazoa</taxon>
        <taxon>Ecdysozoa</taxon>
        <taxon>Nematoda</taxon>
        <taxon>Chromadorea</taxon>
        <taxon>Rhabditida</taxon>
        <taxon>Rhabditina</taxon>
        <taxon>Rhabditomorpha</taxon>
        <taxon>Strongyloidea</taxon>
        <taxon>Trichostrongylidae</taxon>
        <taxon>Trichostrongylus</taxon>
    </lineage>
</organism>
<dbReference type="GO" id="GO:0015149">
    <property type="term" value="F:hexose transmembrane transporter activity"/>
    <property type="evidence" value="ECO:0007669"/>
    <property type="project" value="TreeGrafter"/>
</dbReference>